<dbReference type="SUPFAM" id="SSF55729">
    <property type="entry name" value="Acyl-CoA N-acyltransferases (Nat)"/>
    <property type="match status" value="1"/>
</dbReference>
<dbReference type="Pfam" id="PF13673">
    <property type="entry name" value="Acetyltransf_10"/>
    <property type="match status" value="1"/>
</dbReference>
<dbReference type="InterPro" id="IPR000182">
    <property type="entry name" value="GNAT_dom"/>
</dbReference>
<dbReference type="InterPro" id="IPR016181">
    <property type="entry name" value="Acyl_CoA_acyltransferase"/>
</dbReference>
<dbReference type="Proteomes" id="UP000030081">
    <property type="component" value="Chromosome 1"/>
</dbReference>
<dbReference type="KEGG" id="vcy:IX92_10930"/>
<accession>A0AAN0SER3</accession>
<name>A0AAN0SER3_9VIBR</name>
<sequence length="210" mass="24296">MKKIHYRNATVKDFKAVVDMFASNLDFGVFTSVKDEETHYHLATIFTANDFFNGNFIKIAEYNGHVCGVLIGSTSMTPDKALAFERETVINKAKAKLQMSASGRKLLCDMNNKQKQANVENHYNCDSELLFFCVDKNYRRNHIGSTLMQSFENFLIEKGAQGYFLYTDTQCSFQYYENNGYQRVRSHLNKFNPRVKHYTYIKTLVTAHNP</sequence>
<dbReference type="AlphaFoldDB" id="A0AAN0SER3"/>
<organism evidence="2 3">
    <name type="scientific">Vibrio coralliilyticus</name>
    <dbReference type="NCBI Taxonomy" id="190893"/>
    <lineage>
        <taxon>Bacteria</taxon>
        <taxon>Pseudomonadati</taxon>
        <taxon>Pseudomonadota</taxon>
        <taxon>Gammaproteobacteria</taxon>
        <taxon>Vibrionales</taxon>
        <taxon>Vibrionaceae</taxon>
        <taxon>Vibrio</taxon>
    </lineage>
</organism>
<dbReference type="CDD" id="cd04301">
    <property type="entry name" value="NAT_SF"/>
    <property type="match status" value="1"/>
</dbReference>
<proteinExistence type="predicted"/>
<dbReference type="PROSITE" id="PS51186">
    <property type="entry name" value="GNAT"/>
    <property type="match status" value="1"/>
</dbReference>
<keyword evidence="3" id="KW-1185">Reference proteome</keyword>
<protein>
    <recommendedName>
        <fullName evidence="1">N-acetyltransferase domain-containing protein</fullName>
    </recommendedName>
</protein>
<evidence type="ECO:0000259" key="1">
    <source>
        <dbReference type="PROSITE" id="PS51186"/>
    </source>
</evidence>
<dbReference type="RefSeq" id="WP_043008882.1">
    <property type="nucleotide sequence ID" value="NZ_CP009617.1"/>
</dbReference>
<dbReference type="GO" id="GO:0016747">
    <property type="term" value="F:acyltransferase activity, transferring groups other than amino-acyl groups"/>
    <property type="evidence" value="ECO:0007669"/>
    <property type="project" value="InterPro"/>
</dbReference>
<reference evidence="2 3" key="1">
    <citation type="submission" date="2014-10" db="EMBL/GenBank/DDBJ databases">
        <title>The Complete Genome Sequence for the Shellfish Pathogen Vibrio coralliilyticus RE98 Isolated from a Shellfish Hatchery.</title>
        <authorList>
            <person name="Richards G.P."/>
            <person name="Bono J.L."/>
            <person name="Watson M.A."/>
            <person name="Needleman D.S."/>
        </authorList>
    </citation>
    <scope>NUCLEOTIDE SEQUENCE [LARGE SCALE GENOMIC DNA]</scope>
    <source>
        <strain evidence="2 3">RE98</strain>
    </source>
</reference>
<dbReference type="Gene3D" id="3.40.630.30">
    <property type="match status" value="1"/>
</dbReference>
<gene>
    <name evidence="2" type="ORF">IX92_10930</name>
</gene>
<feature type="domain" description="N-acetyltransferase" evidence="1">
    <location>
        <begin position="4"/>
        <end position="205"/>
    </location>
</feature>
<evidence type="ECO:0000313" key="3">
    <source>
        <dbReference type="Proteomes" id="UP000030081"/>
    </source>
</evidence>
<evidence type="ECO:0000313" key="2">
    <source>
        <dbReference type="EMBL" id="AIW19545.1"/>
    </source>
</evidence>
<dbReference type="EMBL" id="CP009617">
    <property type="protein sequence ID" value="AIW19545.1"/>
    <property type="molecule type" value="Genomic_DNA"/>
</dbReference>